<comment type="function">
    <text evidence="3">Component of the exocyst complex.</text>
</comment>
<evidence type="ECO:0000256" key="1">
    <source>
        <dbReference type="ARBA" id="ARBA00006756"/>
    </source>
</evidence>
<evidence type="ECO:0000259" key="4">
    <source>
        <dbReference type="Pfam" id="PF03081"/>
    </source>
</evidence>
<proteinExistence type="inferred from homology"/>
<dbReference type="GO" id="GO:0006887">
    <property type="term" value="P:exocytosis"/>
    <property type="evidence" value="ECO:0007669"/>
    <property type="project" value="UniProtKB-KW"/>
</dbReference>
<dbReference type="SUPFAM" id="SSF74788">
    <property type="entry name" value="Cullin repeat-like"/>
    <property type="match status" value="1"/>
</dbReference>
<dbReference type="Gene3D" id="1.20.1280.170">
    <property type="entry name" value="Exocyst complex component Exo70"/>
    <property type="match status" value="1"/>
</dbReference>
<dbReference type="InterPro" id="IPR016159">
    <property type="entry name" value="Cullin_repeat-like_dom_sf"/>
</dbReference>
<organism evidence="5 6">
    <name type="scientific">Arachis duranensis</name>
    <name type="common">Wild peanut</name>
    <dbReference type="NCBI Taxonomy" id="130453"/>
    <lineage>
        <taxon>Eukaryota</taxon>
        <taxon>Viridiplantae</taxon>
        <taxon>Streptophyta</taxon>
        <taxon>Embryophyta</taxon>
        <taxon>Tracheophyta</taxon>
        <taxon>Spermatophyta</taxon>
        <taxon>Magnoliopsida</taxon>
        <taxon>eudicotyledons</taxon>
        <taxon>Gunneridae</taxon>
        <taxon>Pentapetalae</taxon>
        <taxon>rosids</taxon>
        <taxon>fabids</taxon>
        <taxon>Fabales</taxon>
        <taxon>Fabaceae</taxon>
        <taxon>Papilionoideae</taxon>
        <taxon>50 kb inversion clade</taxon>
        <taxon>dalbergioids sensu lato</taxon>
        <taxon>Dalbergieae</taxon>
        <taxon>Pterocarpus clade</taxon>
        <taxon>Arachis</taxon>
    </lineage>
</organism>
<protein>
    <recommendedName>
        <fullName evidence="3">Exocyst subunit Exo70 family protein</fullName>
    </recommendedName>
</protein>
<feature type="domain" description="Exocyst complex subunit Exo70 C-terminal" evidence="4">
    <location>
        <begin position="256"/>
        <end position="617"/>
    </location>
</feature>
<dbReference type="Proteomes" id="UP000515211">
    <property type="component" value="Chromosome 1"/>
</dbReference>
<keyword evidence="5" id="KW-1185">Reference proteome</keyword>
<dbReference type="InterPro" id="IPR004140">
    <property type="entry name" value="Exo70"/>
</dbReference>
<evidence type="ECO:0000313" key="5">
    <source>
        <dbReference type="Proteomes" id="UP000515211"/>
    </source>
</evidence>
<dbReference type="GO" id="GO:0000145">
    <property type="term" value="C:exocyst"/>
    <property type="evidence" value="ECO:0007669"/>
    <property type="project" value="InterPro"/>
</dbReference>
<dbReference type="GeneID" id="107473677"/>
<gene>
    <name evidence="6" type="primary">LOC107473677</name>
</gene>
<accession>A0A6P4CC19</accession>
<dbReference type="Pfam" id="PF03081">
    <property type="entry name" value="Exo70_C"/>
    <property type="match status" value="1"/>
</dbReference>
<keyword evidence="3" id="KW-0268">Exocytosis</keyword>
<dbReference type="PANTHER" id="PTHR12542">
    <property type="entry name" value="EXOCYST COMPLEX PROTEIN EXO70"/>
    <property type="match status" value="1"/>
</dbReference>
<dbReference type="AlphaFoldDB" id="A0A6P4CC19"/>
<dbReference type="Pfam" id="PF20669">
    <property type="entry name" value="Exo70_N"/>
    <property type="match status" value="1"/>
</dbReference>
<dbReference type="GO" id="GO:0005546">
    <property type="term" value="F:phosphatidylinositol-4,5-bisphosphate binding"/>
    <property type="evidence" value="ECO:0007669"/>
    <property type="project" value="InterPro"/>
</dbReference>
<dbReference type="InterPro" id="IPR046364">
    <property type="entry name" value="Exo70_C"/>
</dbReference>
<dbReference type="PANTHER" id="PTHR12542:SF96">
    <property type="entry name" value="EXOCYST COMPLEX COMPONENT EXO70B1"/>
    <property type="match status" value="1"/>
</dbReference>
<dbReference type="KEGG" id="adu:107473677"/>
<dbReference type="GO" id="GO:0015031">
    <property type="term" value="P:protein transport"/>
    <property type="evidence" value="ECO:0007669"/>
    <property type="project" value="UniProtKB-KW"/>
</dbReference>
<name>A0A6P4CC19_ARADU</name>
<evidence type="ECO:0000313" key="6">
    <source>
        <dbReference type="RefSeq" id="XP_015948752.1"/>
    </source>
</evidence>
<keyword evidence="2 3" id="KW-0813">Transport</keyword>
<dbReference type="RefSeq" id="XP_015948752.1">
    <property type="nucleotide sequence ID" value="XM_016093266.3"/>
</dbReference>
<reference evidence="6" key="2">
    <citation type="submission" date="2025-08" db="UniProtKB">
        <authorList>
            <consortium name="RefSeq"/>
        </authorList>
    </citation>
    <scope>IDENTIFICATION</scope>
    <source>
        <tissue evidence="6">Whole plant</tissue>
    </source>
</reference>
<evidence type="ECO:0000256" key="2">
    <source>
        <dbReference type="ARBA" id="ARBA00022448"/>
    </source>
</evidence>
<reference evidence="5" key="1">
    <citation type="journal article" date="2016" name="Nat. Genet.">
        <title>The genome sequences of Arachis duranensis and Arachis ipaensis, the diploid ancestors of cultivated peanut.</title>
        <authorList>
            <person name="Bertioli D.J."/>
            <person name="Cannon S.B."/>
            <person name="Froenicke L."/>
            <person name="Huang G."/>
            <person name="Farmer A.D."/>
            <person name="Cannon E.K."/>
            <person name="Liu X."/>
            <person name="Gao D."/>
            <person name="Clevenger J."/>
            <person name="Dash S."/>
            <person name="Ren L."/>
            <person name="Moretzsohn M.C."/>
            <person name="Shirasawa K."/>
            <person name="Huang W."/>
            <person name="Vidigal B."/>
            <person name="Abernathy B."/>
            <person name="Chu Y."/>
            <person name="Niederhuth C.E."/>
            <person name="Umale P."/>
            <person name="Araujo A.C."/>
            <person name="Kozik A."/>
            <person name="Kim K.D."/>
            <person name="Burow M.D."/>
            <person name="Varshney R.K."/>
            <person name="Wang X."/>
            <person name="Zhang X."/>
            <person name="Barkley N."/>
            <person name="Guimaraes P.M."/>
            <person name="Isobe S."/>
            <person name="Guo B."/>
            <person name="Liao B."/>
            <person name="Stalker H.T."/>
            <person name="Schmitz R.J."/>
            <person name="Scheffler B.E."/>
            <person name="Leal-Bertioli S.C."/>
            <person name="Xun X."/>
            <person name="Jackson S.A."/>
            <person name="Michelmore R."/>
            <person name="Ozias-Akins P."/>
        </authorList>
    </citation>
    <scope>NUCLEOTIDE SEQUENCE [LARGE SCALE GENOMIC DNA]</scope>
    <source>
        <strain evidence="5">cv. V14167</strain>
    </source>
</reference>
<comment type="similarity">
    <text evidence="1 3">Belongs to the EXO70 family.</text>
</comment>
<sequence>MADSGEEKLLAVARHIAKTLGNDNRTVAEDILKIFSNFDARFSKEKLSDPLGCAALEQTLNSLDERISRHVSSRNNNDNSQAIFSVNTAAFLASVDELTATVNRWKPLAADETVGACLSRADEMLRRAMVLAEDEFRSLMDESIRNTSFDSDDGGEFERDDESCGNGVEDHRIPAAERVSEDDVVIDVLPAGTVIDLREIATRMVAAGFGDSCARVYGGCRREFLEESFSRLGFRNLCASEIQEMPWQVLEDEIERWINASNVSLRILFPSERRLCDRVFSGGSAADIAFGEVCREPVTQLLRFADAVASHSRSPDQLFRILHVFDTMRELIPEFASLFSDSQCETEAIEVWKRLGEAIKEIFVELENLIRQDPAKAAVHGGGLHPITKYVVNYLVAASQSRRTLELVFQGDFLPLKDFITMVDDNKHQSDSHFCVQLCGIMDLLESNLEAKSKIYKDLALCSVFMMNNLRYIVQKAKTSELGSVLGDDWIRKHTAKIRRFHVSYQRSSWSKVVGFLKVETSEVTMAAGSSVVVEVKAMKEKLKMFNLHFEEICRVQSHWVVFDEQLREEIRIALEKILLPAYGSFIGRFHNVPELSKYVDKYVKYGVDDIGDRLNDLFQGENSVLEVSHRFKIWL</sequence>
<evidence type="ECO:0000256" key="3">
    <source>
        <dbReference type="RuleBase" id="RU365026"/>
    </source>
</evidence>
<keyword evidence="3" id="KW-0653">Protein transport</keyword>